<proteinExistence type="predicted"/>
<dbReference type="InterPro" id="IPR004136">
    <property type="entry name" value="NMO"/>
</dbReference>
<keyword evidence="1" id="KW-0285">Flavoprotein</keyword>
<evidence type="ECO:0000313" key="4">
    <source>
        <dbReference type="EMBL" id="SBS79089.1"/>
    </source>
</evidence>
<dbReference type="CDD" id="cd04730">
    <property type="entry name" value="NPD_like"/>
    <property type="match status" value="1"/>
</dbReference>
<accession>A0A1Y5PP39</accession>
<evidence type="ECO:0000256" key="3">
    <source>
        <dbReference type="ARBA" id="ARBA00023002"/>
    </source>
</evidence>
<dbReference type="EMBL" id="FLQS01000067">
    <property type="protein sequence ID" value="SBS79089.1"/>
    <property type="molecule type" value="Genomic_DNA"/>
</dbReference>
<reference evidence="4" key="1">
    <citation type="submission" date="2016-03" db="EMBL/GenBank/DDBJ databases">
        <authorList>
            <person name="Ploux O."/>
        </authorList>
    </citation>
    <scope>NUCLEOTIDE SEQUENCE</scope>
    <source>
        <strain evidence="4">UC10</strain>
    </source>
</reference>
<protein>
    <submittedName>
        <fullName evidence="4">Putative enzyme</fullName>
        <ecNumber evidence="4">1.13.12.-</ecNumber>
    </submittedName>
</protein>
<dbReference type="InterPro" id="IPR013785">
    <property type="entry name" value="Aldolase_TIM"/>
</dbReference>
<name>A0A1Y5PP39_9MYCO</name>
<evidence type="ECO:0000256" key="1">
    <source>
        <dbReference type="ARBA" id="ARBA00022630"/>
    </source>
</evidence>
<keyword evidence="2" id="KW-0288">FMN</keyword>
<dbReference type="SUPFAM" id="SSF51412">
    <property type="entry name" value="Inosine monophosphate dehydrogenase (IMPDH)"/>
    <property type="match status" value="1"/>
</dbReference>
<dbReference type="Gene3D" id="3.20.20.70">
    <property type="entry name" value="Aldolase class I"/>
    <property type="match status" value="1"/>
</dbReference>
<dbReference type="AlphaFoldDB" id="A0A1Y5PP39"/>
<dbReference type="PANTHER" id="PTHR32332:SF38">
    <property type="entry name" value="MONOOXYGENASE RV1533-RELATED"/>
    <property type="match status" value="1"/>
</dbReference>
<dbReference type="EC" id="1.13.12.-" evidence="4"/>
<dbReference type="Pfam" id="PF03060">
    <property type="entry name" value="NMO"/>
    <property type="match status" value="1"/>
</dbReference>
<keyword evidence="3 4" id="KW-0560">Oxidoreductase</keyword>
<gene>
    <name evidence="4" type="ORF">MHPYR_70010</name>
</gene>
<dbReference type="PANTHER" id="PTHR32332">
    <property type="entry name" value="2-NITROPROPANE DIOXYGENASE"/>
    <property type="match status" value="1"/>
</dbReference>
<organism evidence="4">
    <name type="scientific">uncultured Mycobacterium sp</name>
    <dbReference type="NCBI Taxonomy" id="171292"/>
    <lineage>
        <taxon>Bacteria</taxon>
        <taxon>Bacillati</taxon>
        <taxon>Actinomycetota</taxon>
        <taxon>Actinomycetes</taxon>
        <taxon>Mycobacteriales</taxon>
        <taxon>Mycobacteriaceae</taxon>
        <taxon>Mycobacterium</taxon>
        <taxon>environmental samples</taxon>
    </lineage>
</organism>
<evidence type="ECO:0000256" key="2">
    <source>
        <dbReference type="ARBA" id="ARBA00022643"/>
    </source>
</evidence>
<sequence>MKTAICDLLGIDFPLLAFSHCRDVVAAVTNAGGFGVLGASSHSAEDLEHELAWIDEQVGGRPYGVDIVCPEIFEGKGLDLTAEQIISMVPDEHRDYAVKILAEHGLSLDDIGEEPFRLVASVNDEIGQELLEVSFRHPIKLIANALGVPPKFMIDRAKAEGVPVAALVGAKEHAVKQVNAGVDILVVQGTEAGGHCGEVTTMVLVPEVVEAIRRIREVPVLAAGGIVTGRQVAAAVALGAAGAWTGSVWLTTEEAETAPYTVQKMLAASSRDTVRSKGRTGKPSRQLRSAWTDAWRPEAGGPSALPLPLQTVVSENILRRIDVLAENGNAGARDLATYWVGQGVGLMTKVKPVRDVVLTMIEDYLDAAERLARSLEG</sequence>
<dbReference type="GO" id="GO:0018580">
    <property type="term" value="F:nitronate monooxygenase activity"/>
    <property type="evidence" value="ECO:0007669"/>
    <property type="project" value="InterPro"/>
</dbReference>